<dbReference type="SUPFAM" id="SSF47203">
    <property type="entry name" value="Acyl-CoA dehydrogenase C-terminal domain-like"/>
    <property type="match status" value="1"/>
</dbReference>
<dbReference type="CDD" id="cd00567">
    <property type="entry name" value="ACAD"/>
    <property type="match status" value="1"/>
</dbReference>
<dbReference type="InterPro" id="IPR046373">
    <property type="entry name" value="Acyl-CoA_Oxase/DH_mid-dom_sf"/>
</dbReference>
<feature type="domain" description="Acyl-CoA dehydrogenase/oxidase N-terminal" evidence="7">
    <location>
        <begin position="8"/>
        <end position="118"/>
    </location>
</feature>
<dbReference type="EMBL" id="BJYR01000023">
    <property type="protein sequence ID" value="GEO01548.1"/>
    <property type="molecule type" value="Genomic_DNA"/>
</dbReference>
<reference evidence="8 9" key="1">
    <citation type="submission" date="2019-07" db="EMBL/GenBank/DDBJ databases">
        <title>Whole genome shotgun sequence of Novosphingobium sediminis NBRC 106119.</title>
        <authorList>
            <person name="Hosoyama A."/>
            <person name="Uohara A."/>
            <person name="Ohji S."/>
            <person name="Ichikawa N."/>
        </authorList>
    </citation>
    <scope>NUCLEOTIDE SEQUENCE [LARGE SCALE GENOMIC DNA]</scope>
    <source>
        <strain evidence="8 9">NBRC 106119</strain>
    </source>
</reference>
<dbReference type="InterPro" id="IPR036250">
    <property type="entry name" value="AcylCo_DH-like_C"/>
</dbReference>
<keyword evidence="5" id="KW-0560">Oxidoreductase</keyword>
<sequence length="377" mass="39899">MDFNLSGEQQALADSVARFTARDYSFEARRRLIEAGTGLDPQHWQTFAELGWLGAGLAEDAGGYGGGPVENMIIMEGFGRTLVLEPFLPVALFAAQTLAALPASALRDELLTGIVAGDALIVPAHGELAARGAPDHVETTFANGRITGTKSLVIGGHAATQLIVSARSTEGIGLYLVDPAADGVSARRYRLLDNQHAADLQFDEAPVLETLAHPGEGLAAISTGLAHTLTGLCSEAVGAMDTAIRMTRDYITTRRQFGTTLSTFQALQHRMADMLVEMELSRSILYQGIAALDQPGASRDRGLAAMKAIVSSAALFVGRSAVQLHGGIGMTEELAIGHTYRRLFVIAGQFGGESLHLKTLAGLPRSFWQETTSPAAC</sequence>
<dbReference type="Pfam" id="PF00441">
    <property type="entry name" value="Acyl-CoA_dh_1"/>
    <property type="match status" value="1"/>
</dbReference>
<keyword evidence="9" id="KW-1185">Reference proteome</keyword>
<evidence type="ECO:0000256" key="5">
    <source>
        <dbReference type="ARBA" id="ARBA00023002"/>
    </source>
</evidence>
<dbReference type="AlphaFoldDB" id="A0A512APB7"/>
<dbReference type="Gene3D" id="1.20.140.10">
    <property type="entry name" value="Butyryl-CoA Dehydrogenase, subunit A, domain 3"/>
    <property type="match status" value="1"/>
</dbReference>
<feature type="domain" description="Acyl-CoA dehydrogenase/oxidase C-terminal" evidence="6">
    <location>
        <begin position="215"/>
        <end position="343"/>
    </location>
</feature>
<evidence type="ECO:0000259" key="7">
    <source>
        <dbReference type="Pfam" id="PF02771"/>
    </source>
</evidence>
<dbReference type="PANTHER" id="PTHR43884:SF20">
    <property type="entry name" value="ACYL-COA DEHYDROGENASE FADE28"/>
    <property type="match status" value="1"/>
</dbReference>
<comment type="similarity">
    <text evidence="2">Belongs to the acyl-CoA dehydrogenase family.</text>
</comment>
<evidence type="ECO:0000313" key="8">
    <source>
        <dbReference type="EMBL" id="GEO01548.1"/>
    </source>
</evidence>
<evidence type="ECO:0000259" key="6">
    <source>
        <dbReference type="Pfam" id="PF00441"/>
    </source>
</evidence>
<keyword evidence="4" id="KW-0274">FAD</keyword>
<protein>
    <submittedName>
        <fullName evidence="8">Acyl-CoA dehydrogenase</fullName>
    </submittedName>
</protein>
<accession>A0A512APB7</accession>
<organism evidence="8 9">
    <name type="scientific">Novosphingobium sediminis</name>
    <dbReference type="NCBI Taxonomy" id="707214"/>
    <lineage>
        <taxon>Bacteria</taxon>
        <taxon>Pseudomonadati</taxon>
        <taxon>Pseudomonadota</taxon>
        <taxon>Alphaproteobacteria</taxon>
        <taxon>Sphingomonadales</taxon>
        <taxon>Sphingomonadaceae</taxon>
        <taxon>Novosphingobium</taxon>
    </lineage>
</organism>
<dbReference type="Pfam" id="PF02771">
    <property type="entry name" value="Acyl-CoA_dh_N"/>
    <property type="match status" value="1"/>
</dbReference>
<gene>
    <name evidence="8" type="ORF">NSE01_33800</name>
</gene>
<keyword evidence="3" id="KW-0285">Flavoprotein</keyword>
<dbReference type="SUPFAM" id="SSF56645">
    <property type="entry name" value="Acyl-CoA dehydrogenase NM domain-like"/>
    <property type="match status" value="1"/>
</dbReference>
<evidence type="ECO:0000313" key="9">
    <source>
        <dbReference type="Proteomes" id="UP000321464"/>
    </source>
</evidence>
<dbReference type="Proteomes" id="UP000321464">
    <property type="component" value="Unassembled WGS sequence"/>
</dbReference>
<comment type="caution">
    <text evidence="8">The sequence shown here is derived from an EMBL/GenBank/DDBJ whole genome shotgun (WGS) entry which is preliminary data.</text>
</comment>
<dbReference type="RefSeq" id="WP_147160859.1">
    <property type="nucleotide sequence ID" value="NZ_BJYR01000023.1"/>
</dbReference>
<dbReference type="InterPro" id="IPR009100">
    <property type="entry name" value="AcylCoA_DH/oxidase_NM_dom_sf"/>
</dbReference>
<proteinExistence type="inferred from homology"/>
<evidence type="ECO:0000256" key="4">
    <source>
        <dbReference type="ARBA" id="ARBA00022827"/>
    </source>
</evidence>
<dbReference type="Gene3D" id="2.40.110.10">
    <property type="entry name" value="Butyryl-CoA Dehydrogenase, subunit A, domain 2"/>
    <property type="match status" value="1"/>
</dbReference>
<dbReference type="InterPro" id="IPR037069">
    <property type="entry name" value="AcylCoA_DH/ox_N_sf"/>
</dbReference>
<comment type="cofactor">
    <cofactor evidence="1">
        <name>FAD</name>
        <dbReference type="ChEBI" id="CHEBI:57692"/>
    </cofactor>
</comment>
<dbReference type="InterPro" id="IPR013786">
    <property type="entry name" value="AcylCoA_DH/ox_N"/>
</dbReference>
<dbReference type="GO" id="GO:0050660">
    <property type="term" value="F:flavin adenine dinucleotide binding"/>
    <property type="evidence" value="ECO:0007669"/>
    <property type="project" value="InterPro"/>
</dbReference>
<dbReference type="InterPro" id="IPR009075">
    <property type="entry name" value="AcylCo_DH/oxidase_C"/>
</dbReference>
<evidence type="ECO:0000256" key="3">
    <source>
        <dbReference type="ARBA" id="ARBA00022630"/>
    </source>
</evidence>
<name>A0A512APB7_9SPHN</name>
<dbReference type="GO" id="GO:0003995">
    <property type="term" value="F:acyl-CoA dehydrogenase activity"/>
    <property type="evidence" value="ECO:0007669"/>
    <property type="project" value="TreeGrafter"/>
</dbReference>
<dbReference type="OrthoDB" id="7328575at2"/>
<dbReference type="PANTHER" id="PTHR43884">
    <property type="entry name" value="ACYL-COA DEHYDROGENASE"/>
    <property type="match status" value="1"/>
</dbReference>
<evidence type="ECO:0000256" key="2">
    <source>
        <dbReference type="ARBA" id="ARBA00009347"/>
    </source>
</evidence>
<evidence type="ECO:0000256" key="1">
    <source>
        <dbReference type="ARBA" id="ARBA00001974"/>
    </source>
</evidence>
<dbReference type="Gene3D" id="1.10.540.10">
    <property type="entry name" value="Acyl-CoA dehydrogenase/oxidase, N-terminal domain"/>
    <property type="match status" value="1"/>
</dbReference>